<evidence type="ECO:0000313" key="3">
    <source>
        <dbReference type="Proteomes" id="UP000295134"/>
    </source>
</evidence>
<geneLocation type="plasmid" evidence="2 4">
    <name>paNv_CAN6</name>
</geneLocation>
<evidence type="ECO:0000313" key="4">
    <source>
        <dbReference type="Proteomes" id="UP001177592"/>
    </source>
</evidence>
<dbReference type="EMBL" id="CP123529">
    <property type="protein sequence ID" value="WGM08661.1"/>
    <property type="molecule type" value="Genomic_DNA"/>
</dbReference>
<protein>
    <submittedName>
        <fullName evidence="2">Plasmid mobilization relaxosome protein MobC</fullName>
    </submittedName>
</protein>
<sequence>MKKDNKNIHITFRLTESEYAPFKEVIDTLGLSKSEFFRLLLTKQLDPDIHNKINSEKYDRLLFYFNKTSNNINQIAKQINTVYQDGMITEQRLIRWLTTLNTISDNLLSGIEHDK</sequence>
<proteinExistence type="predicted"/>
<evidence type="ECO:0000313" key="1">
    <source>
        <dbReference type="EMBL" id="QBY46361.1"/>
    </source>
</evidence>
<dbReference type="RefSeq" id="WP_135678833.1">
    <property type="nucleotide sequence ID" value="NZ_CP038618.1"/>
</dbReference>
<dbReference type="EMBL" id="CP038618">
    <property type="protein sequence ID" value="QBY46361.1"/>
    <property type="molecule type" value="Genomic_DNA"/>
</dbReference>
<keyword evidence="1" id="KW-0614">Plasmid</keyword>
<geneLocation type="plasmid" evidence="3">
    <name>parsfin6</name>
</geneLocation>
<reference evidence="1 3" key="1">
    <citation type="submission" date="2019-03" db="EMBL/GenBank/DDBJ databases">
        <title>Long-read sequencing reveals hyperdense prophage content in a complex bacterial symbiont genome.</title>
        <authorList>
            <person name="Frost C.L."/>
            <person name="Siozios S."/>
            <person name="Nadal-Jimenez P."/>
            <person name="Brockhurst M.A."/>
            <person name="King K.C."/>
            <person name="Darby A.C."/>
            <person name="Hurst G.D.D."/>
        </authorList>
    </citation>
    <scope>NUCLEOTIDE SEQUENCE [LARGE SCALE GENOMIC DNA]</scope>
    <source>
        <strain evidence="1 3">FIN</strain>
        <plasmid evidence="1">pArsFIN6</plasmid>
        <plasmid evidence="3">parsfin6</plasmid>
    </source>
</reference>
<name>A0A4P7L1G3_9GAMM</name>
<accession>A0A4P7L1G3</accession>
<reference evidence="2" key="2">
    <citation type="submission" date="2023-04" db="EMBL/GenBank/DDBJ databases">
        <title>Genome dynamics across the evolutionary transition to endosymbiosis.</title>
        <authorList>
            <person name="Siozios S."/>
            <person name="Nadal-Jimenez P."/>
            <person name="Azagi T."/>
            <person name="Sprong H."/>
            <person name="Frost C.L."/>
            <person name="Parratt S.R."/>
            <person name="Taylor G."/>
            <person name="Brettell L."/>
            <person name="Lew K.C."/>
            <person name="Croft L."/>
            <person name="King K.C."/>
            <person name="Brockhurst M.A."/>
            <person name="Hypsa V."/>
            <person name="Novakova E."/>
            <person name="Darby A.C."/>
            <person name="Hurst G.D.D."/>
        </authorList>
    </citation>
    <scope>NUCLEOTIDE SEQUENCE</scope>
    <source>
        <strain evidence="2">ANv_CAN</strain>
        <plasmid evidence="2">paNv_CAN6</plasmid>
    </source>
</reference>
<dbReference type="AlphaFoldDB" id="A0A4P7L1G3"/>
<dbReference type="Pfam" id="PF21983">
    <property type="entry name" value="NikA-like"/>
    <property type="match status" value="1"/>
</dbReference>
<dbReference type="Proteomes" id="UP001177592">
    <property type="component" value="Plasmid paNv_CAN6"/>
</dbReference>
<dbReference type="InterPro" id="IPR053842">
    <property type="entry name" value="NikA-like"/>
</dbReference>
<keyword evidence="4" id="KW-1185">Reference proteome</keyword>
<dbReference type="KEGG" id="ans:ArsFIN_49720"/>
<dbReference type="GeneID" id="39751268"/>
<organism evidence="1 3">
    <name type="scientific">Arsenophonus nasoniae</name>
    <name type="common">son-killer infecting Nasonia vitripennis</name>
    <dbReference type="NCBI Taxonomy" id="638"/>
    <lineage>
        <taxon>Bacteria</taxon>
        <taxon>Pseudomonadati</taxon>
        <taxon>Pseudomonadota</taxon>
        <taxon>Gammaproteobacteria</taxon>
        <taxon>Enterobacterales</taxon>
        <taxon>Morganellaceae</taxon>
        <taxon>Arsenophonus</taxon>
    </lineage>
</organism>
<dbReference type="Proteomes" id="UP000295134">
    <property type="component" value="Plasmid pArsFIN6"/>
</dbReference>
<gene>
    <name evidence="2" type="primary">mobC</name>
    <name evidence="1" type="ORF">ArsFIN_49720</name>
    <name evidence="2" type="ORF">QE258_25555</name>
</gene>
<geneLocation type="plasmid" evidence="1">
    <name>pArsFIN6</name>
</geneLocation>
<evidence type="ECO:0000313" key="2">
    <source>
        <dbReference type="EMBL" id="WGM08661.1"/>
    </source>
</evidence>